<proteinExistence type="predicted"/>
<sequence length="238" mass="24221">MCVKSTVMGVATSVFLANSAYSSTVVANAFSHSGGPAGPVTAGSLIALGDSETGTLGDGWSTTVTLGAGVIYNLSASMPGDGSFQISGTGVTGALGSVSSTRIFNETLNTGQTYELTIGVSQASAVGLLQDVEIEIGYHDNVNGFTSVDLNTNHAGLLGVVDVLGLFGSSDTASFQFTVNEDFAGNDLYVKIDTGTTAGLLGESVVFDNLSLTAVPEPSSLSLSALGCTMLLLRRRRK</sequence>
<evidence type="ECO:0000256" key="1">
    <source>
        <dbReference type="SAM" id="SignalP"/>
    </source>
</evidence>
<evidence type="ECO:0000313" key="3">
    <source>
        <dbReference type="Proteomes" id="UP000184510"/>
    </source>
</evidence>
<dbReference type="InterPro" id="IPR013424">
    <property type="entry name" value="Ice-binding_C"/>
</dbReference>
<protein>
    <submittedName>
        <fullName evidence="2">PEP-CTERM protein-sorting domain-containing protein</fullName>
    </submittedName>
</protein>
<evidence type="ECO:0000313" key="2">
    <source>
        <dbReference type="EMBL" id="SHJ94964.1"/>
    </source>
</evidence>
<reference evidence="2 3" key="1">
    <citation type="submission" date="2016-11" db="EMBL/GenBank/DDBJ databases">
        <authorList>
            <person name="Jaros S."/>
            <person name="Januszkiewicz K."/>
            <person name="Wedrychowicz H."/>
        </authorList>
    </citation>
    <scope>NUCLEOTIDE SEQUENCE [LARGE SCALE GENOMIC DNA]</scope>
    <source>
        <strain evidence="2 3">DSM 18772</strain>
    </source>
</reference>
<feature type="chain" id="PRO_5012409734" evidence="1">
    <location>
        <begin position="23"/>
        <end position="238"/>
    </location>
</feature>
<feature type="signal peptide" evidence="1">
    <location>
        <begin position="1"/>
        <end position="22"/>
    </location>
</feature>
<dbReference type="RefSeq" id="WP_143184430.1">
    <property type="nucleotide sequence ID" value="NZ_FQYR01000005.1"/>
</dbReference>
<dbReference type="Proteomes" id="UP000184510">
    <property type="component" value="Unassembled WGS sequence"/>
</dbReference>
<accession>A0A1M6NH71</accession>
<name>A0A1M6NH71_9BACT</name>
<dbReference type="OrthoDB" id="9849935at2"/>
<dbReference type="AlphaFoldDB" id="A0A1M6NH71"/>
<dbReference type="EMBL" id="FQYR01000005">
    <property type="protein sequence ID" value="SHJ94964.1"/>
    <property type="molecule type" value="Genomic_DNA"/>
</dbReference>
<gene>
    <name evidence="2" type="ORF">SAMN02745181_2854</name>
</gene>
<keyword evidence="1" id="KW-0732">Signal</keyword>
<organism evidence="2 3">
    <name type="scientific">Rubritalea squalenifaciens DSM 18772</name>
    <dbReference type="NCBI Taxonomy" id="1123071"/>
    <lineage>
        <taxon>Bacteria</taxon>
        <taxon>Pseudomonadati</taxon>
        <taxon>Verrucomicrobiota</taxon>
        <taxon>Verrucomicrobiia</taxon>
        <taxon>Verrucomicrobiales</taxon>
        <taxon>Rubritaleaceae</taxon>
        <taxon>Rubritalea</taxon>
    </lineage>
</organism>
<dbReference type="InParanoid" id="A0A1M6NH71"/>
<dbReference type="NCBIfam" id="TIGR02595">
    <property type="entry name" value="PEP_CTERM"/>
    <property type="match status" value="1"/>
</dbReference>
<keyword evidence="3" id="KW-1185">Reference proteome</keyword>